<evidence type="ECO:0000313" key="11">
    <source>
        <dbReference type="Proteomes" id="UP001151760"/>
    </source>
</evidence>
<keyword evidence="1 8" id="KW-0240">DNA-directed RNA polymerase</keyword>
<protein>
    <recommendedName>
        <fullName evidence="8">DNA-directed RNA polymerase subunit</fullName>
        <ecNumber evidence="8">2.7.7.6</ecNumber>
    </recommendedName>
</protein>
<comment type="caution">
    <text evidence="10">The sequence shown here is derived from an EMBL/GenBank/DDBJ whole genome shotgun (WGS) entry which is preliminary data.</text>
</comment>
<dbReference type="InterPro" id="IPR007083">
    <property type="entry name" value="RNA_pol_Rpb1_4"/>
</dbReference>
<accession>A0ABQ5J1R8</accession>
<comment type="catalytic activity">
    <reaction evidence="7 8">
        <text>RNA(n) + a ribonucleoside 5'-triphosphate = RNA(n+1) + diphosphate</text>
        <dbReference type="Rhea" id="RHEA:21248"/>
        <dbReference type="Rhea" id="RHEA-COMP:14527"/>
        <dbReference type="Rhea" id="RHEA-COMP:17342"/>
        <dbReference type="ChEBI" id="CHEBI:33019"/>
        <dbReference type="ChEBI" id="CHEBI:61557"/>
        <dbReference type="ChEBI" id="CHEBI:140395"/>
        <dbReference type="EC" id="2.7.7.6"/>
    </reaction>
</comment>
<keyword evidence="2 8" id="KW-0808">Transferase</keyword>
<dbReference type="Pfam" id="PF04983">
    <property type="entry name" value="RNA_pol_Rpb1_3"/>
    <property type="match status" value="1"/>
</dbReference>
<dbReference type="InterPro" id="IPR045867">
    <property type="entry name" value="DNA-dir_RpoC_beta_prime"/>
</dbReference>
<evidence type="ECO:0000256" key="7">
    <source>
        <dbReference type="ARBA" id="ARBA00048552"/>
    </source>
</evidence>
<dbReference type="Pfam" id="PF04997">
    <property type="entry name" value="RNA_pol_Rpb1_1"/>
    <property type="match status" value="1"/>
</dbReference>
<keyword evidence="3 8" id="KW-0548">Nucleotidyltransferase</keyword>
<evidence type="ECO:0000313" key="10">
    <source>
        <dbReference type="EMBL" id="GJU06066.1"/>
    </source>
</evidence>
<organism evidence="10 11">
    <name type="scientific">Tanacetum coccineum</name>
    <dbReference type="NCBI Taxonomy" id="301880"/>
    <lineage>
        <taxon>Eukaryota</taxon>
        <taxon>Viridiplantae</taxon>
        <taxon>Streptophyta</taxon>
        <taxon>Embryophyta</taxon>
        <taxon>Tracheophyta</taxon>
        <taxon>Spermatophyta</taxon>
        <taxon>Magnoliopsida</taxon>
        <taxon>eudicotyledons</taxon>
        <taxon>Gunneridae</taxon>
        <taxon>Pentapetalae</taxon>
        <taxon>asterids</taxon>
        <taxon>campanulids</taxon>
        <taxon>Asterales</taxon>
        <taxon>Asteraceae</taxon>
        <taxon>Asteroideae</taxon>
        <taxon>Anthemideae</taxon>
        <taxon>Anthemidinae</taxon>
        <taxon>Tanacetum</taxon>
    </lineage>
</organism>
<evidence type="ECO:0000259" key="9">
    <source>
        <dbReference type="SMART" id="SM00663"/>
    </source>
</evidence>
<feature type="domain" description="RNA polymerase N-terminal" evidence="9">
    <location>
        <begin position="89"/>
        <end position="246"/>
    </location>
</feature>
<reference evidence="10" key="2">
    <citation type="submission" date="2022-01" db="EMBL/GenBank/DDBJ databases">
        <authorList>
            <person name="Yamashiro T."/>
            <person name="Shiraishi A."/>
            <person name="Satake H."/>
            <person name="Nakayama K."/>
        </authorList>
    </citation>
    <scope>NUCLEOTIDE SEQUENCE</scope>
</reference>
<evidence type="ECO:0000256" key="5">
    <source>
        <dbReference type="ARBA" id="ARBA00022833"/>
    </source>
</evidence>
<sequence>MDIRFSYSPAEVAKVHLVQFGILSPDEIVRFSLREKSLFCKYSMVKLQRKGSPKWLSAERVLSLLKRISDDDCLLWGTPWTPNMLVPADCMILHGPFHTPSPVRPSVMMDTSTRFVRINSVNFISLLVFYRILKQDDLTHQLATIIRHNESLRRQECNGAPAHVISEFSQLLQFHIAAYFDNELPGQPRIADFDGDEMNMHVPQSCETRAEILELMMVPKCIVSPQANRPVMSIVQDTLLGCRKITKRDTFIEKDVLLGTYYVVGGLDGKVQNYLLKPRLLWTGKQVFSLIIPKQINLIRTAAWHSESETGYLTPGDTQVRIEKGEEEVGPDAASKFLGHTQWLVNYWLLQQGFSIGIGDTIADASTMETINETILRAKNEVNGLIRAAQDKQLEAEPGRTMMESFENKVNHVLNKARDDAGSSAQKSLSESNNLNVQFIHCRV</sequence>
<dbReference type="PANTHER" id="PTHR19376:SF37">
    <property type="entry name" value="DNA-DIRECTED RNA POLYMERASE II SUBUNIT RPB1"/>
    <property type="match status" value="1"/>
</dbReference>
<evidence type="ECO:0000256" key="8">
    <source>
        <dbReference type="RuleBase" id="RU004279"/>
    </source>
</evidence>
<dbReference type="Gene3D" id="1.10.132.30">
    <property type="match status" value="1"/>
</dbReference>
<dbReference type="EMBL" id="BQNB010021404">
    <property type="protein sequence ID" value="GJU06066.1"/>
    <property type="molecule type" value="Genomic_DNA"/>
</dbReference>
<keyword evidence="6 8" id="KW-0804">Transcription</keyword>
<comment type="similarity">
    <text evidence="8">Belongs to the RNA polymerase beta' chain family.</text>
</comment>
<keyword evidence="11" id="KW-1185">Reference proteome</keyword>
<dbReference type="InterPro" id="IPR006592">
    <property type="entry name" value="RNA_pol_N"/>
</dbReference>
<dbReference type="Gene3D" id="1.10.274.100">
    <property type="entry name" value="RNA polymerase Rpb1, domain 3"/>
    <property type="match status" value="1"/>
</dbReference>
<comment type="function">
    <text evidence="8">DNA-dependent RNA polymerase catalyzes the transcription of DNA into RNA using the four ribonucleoside triphosphates as substrates.</text>
</comment>
<evidence type="ECO:0000256" key="3">
    <source>
        <dbReference type="ARBA" id="ARBA00022695"/>
    </source>
</evidence>
<keyword evidence="4" id="KW-0479">Metal-binding</keyword>
<keyword evidence="5" id="KW-0862">Zinc</keyword>
<evidence type="ECO:0000256" key="4">
    <source>
        <dbReference type="ARBA" id="ARBA00022723"/>
    </source>
</evidence>
<gene>
    <name evidence="10" type="ORF">Tco_1122496</name>
</gene>
<dbReference type="SMART" id="SM00663">
    <property type="entry name" value="RPOLA_N"/>
    <property type="match status" value="1"/>
</dbReference>
<dbReference type="InterPro" id="IPR042102">
    <property type="entry name" value="RNA_pol_Rpb1_3_sf"/>
</dbReference>
<evidence type="ECO:0000256" key="1">
    <source>
        <dbReference type="ARBA" id="ARBA00022478"/>
    </source>
</evidence>
<dbReference type="InterPro" id="IPR038120">
    <property type="entry name" value="Rpb1_funnel_sf"/>
</dbReference>
<dbReference type="Pfam" id="PF05000">
    <property type="entry name" value="RNA_pol_Rpb1_4"/>
    <property type="match status" value="1"/>
</dbReference>
<evidence type="ECO:0000256" key="2">
    <source>
        <dbReference type="ARBA" id="ARBA00022679"/>
    </source>
</evidence>
<dbReference type="InterPro" id="IPR007066">
    <property type="entry name" value="RNA_pol_Rpb1_3"/>
</dbReference>
<evidence type="ECO:0000256" key="6">
    <source>
        <dbReference type="ARBA" id="ARBA00023163"/>
    </source>
</evidence>
<dbReference type="InterPro" id="IPR007080">
    <property type="entry name" value="RNA_pol_Rpb1_1"/>
</dbReference>
<proteinExistence type="inferred from homology"/>
<dbReference type="Proteomes" id="UP001151760">
    <property type="component" value="Unassembled WGS sequence"/>
</dbReference>
<name>A0ABQ5J1R8_9ASTR</name>
<reference evidence="10" key="1">
    <citation type="journal article" date="2022" name="Int. J. Mol. Sci.">
        <title>Draft Genome of Tanacetum Coccineum: Genomic Comparison of Closely Related Tanacetum-Family Plants.</title>
        <authorList>
            <person name="Yamashiro T."/>
            <person name="Shiraishi A."/>
            <person name="Nakayama K."/>
            <person name="Satake H."/>
        </authorList>
    </citation>
    <scope>NUCLEOTIDE SEQUENCE</scope>
</reference>
<dbReference type="Gene3D" id="2.40.40.20">
    <property type="match status" value="1"/>
</dbReference>
<dbReference type="SUPFAM" id="SSF64484">
    <property type="entry name" value="beta and beta-prime subunits of DNA dependent RNA-polymerase"/>
    <property type="match status" value="1"/>
</dbReference>
<dbReference type="EC" id="2.7.7.6" evidence="8"/>
<dbReference type="PANTHER" id="PTHR19376">
    <property type="entry name" value="DNA-DIRECTED RNA POLYMERASE"/>
    <property type="match status" value="1"/>
</dbReference>